<dbReference type="RefSeq" id="WP_151562147.1">
    <property type="nucleotide sequence ID" value="NZ_WBMT01000009.1"/>
</dbReference>
<organism evidence="1 2">
    <name type="scientific">Actinomadura rudentiformis</name>
    <dbReference type="NCBI Taxonomy" id="359158"/>
    <lineage>
        <taxon>Bacteria</taxon>
        <taxon>Bacillati</taxon>
        <taxon>Actinomycetota</taxon>
        <taxon>Actinomycetes</taxon>
        <taxon>Streptosporangiales</taxon>
        <taxon>Thermomonosporaceae</taxon>
        <taxon>Actinomadura</taxon>
    </lineage>
</organism>
<gene>
    <name evidence="1" type="ORF">F8566_20375</name>
</gene>
<dbReference type="OrthoDB" id="4234118at2"/>
<dbReference type="EMBL" id="WBMT01000009">
    <property type="protein sequence ID" value="KAB2347371.1"/>
    <property type="molecule type" value="Genomic_DNA"/>
</dbReference>
<dbReference type="AlphaFoldDB" id="A0A6H9Z0I1"/>
<keyword evidence="2" id="KW-1185">Reference proteome</keyword>
<dbReference type="Proteomes" id="UP000468735">
    <property type="component" value="Unassembled WGS sequence"/>
</dbReference>
<reference evidence="1 2" key="1">
    <citation type="submission" date="2019-09" db="EMBL/GenBank/DDBJ databases">
        <title>Actinomadura physcomitrii sp. nov., a novel actinomycete isolated from moss [Physcomitrium sphaericum (Ludw) Fuernr].</title>
        <authorList>
            <person name="Zhuang X."/>
            <person name="Liu C."/>
        </authorList>
    </citation>
    <scope>NUCLEOTIDE SEQUENCE [LARGE SCALE GENOMIC DNA]</scope>
    <source>
        <strain evidence="1 2">HMC1</strain>
    </source>
</reference>
<accession>A0A6H9Z0I1</accession>
<evidence type="ECO:0000313" key="1">
    <source>
        <dbReference type="EMBL" id="KAB2347371.1"/>
    </source>
</evidence>
<evidence type="ECO:0000313" key="2">
    <source>
        <dbReference type="Proteomes" id="UP000468735"/>
    </source>
</evidence>
<proteinExistence type="predicted"/>
<name>A0A6H9Z0I1_9ACTN</name>
<sequence>MATNQKSARTISRPQYEALRTAEPVAQWQDLPDTHPMSCLKARHAVCAQLSTIKVLMRLGLVELVEGEVAEETGRPWNAIHALTPAGERVAACLEEGGPLVRLDDIGLVVRNL</sequence>
<comment type="caution">
    <text evidence="1">The sequence shown here is derived from an EMBL/GenBank/DDBJ whole genome shotgun (WGS) entry which is preliminary data.</text>
</comment>
<protein>
    <submittedName>
        <fullName evidence="1">Uncharacterized protein</fullName>
    </submittedName>
</protein>